<reference evidence="1 2" key="4">
    <citation type="journal article" date="2011" name="BMC Genomics">
        <title>RNA-Seq improves annotation of protein-coding genes in the cucumber genome.</title>
        <authorList>
            <person name="Li Z."/>
            <person name="Zhang Z."/>
            <person name="Yan P."/>
            <person name="Huang S."/>
            <person name="Fei Z."/>
            <person name="Lin K."/>
        </authorList>
    </citation>
    <scope>NUCLEOTIDE SEQUENCE [LARGE SCALE GENOMIC DNA]</scope>
    <source>
        <strain evidence="2">cv. 9930</strain>
    </source>
</reference>
<dbReference type="EMBL" id="CM002926">
    <property type="protein sequence ID" value="KGN49701.1"/>
    <property type="molecule type" value="Genomic_DNA"/>
</dbReference>
<proteinExistence type="predicted"/>
<protein>
    <submittedName>
        <fullName evidence="1">Uncharacterized protein</fullName>
    </submittedName>
</protein>
<evidence type="ECO:0000313" key="1">
    <source>
        <dbReference type="EMBL" id="KGN49701.1"/>
    </source>
</evidence>
<sequence>MDHQRASNCKIEEVQLTARRGVVDGFEGLLAVDSGSRWSASPYLIHYFLQDNFRI</sequence>
<keyword evidence="2" id="KW-1185">Reference proteome</keyword>
<reference evidence="1 2" key="2">
    <citation type="journal article" date="2009" name="PLoS ONE">
        <title>An integrated genetic and cytogenetic map of the cucumber genome.</title>
        <authorList>
            <person name="Ren Y."/>
            <person name="Zhang Z."/>
            <person name="Liu J."/>
            <person name="Staub J.E."/>
            <person name="Han Y."/>
            <person name="Cheng Z."/>
            <person name="Li X."/>
            <person name="Lu J."/>
            <person name="Miao H."/>
            <person name="Kang H."/>
            <person name="Xie B."/>
            <person name="Gu X."/>
            <person name="Wang X."/>
            <person name="Du Y."/>
            <person name="Jin W."/>
            <person name="Huang S."/>
        </authorList>
    </citation>
    <scope>NUCLEOTIDE SEQUENCE [LARGE SCALE GENOMIC DNA]</scope>
    <source>
        <strain evidence="2">cv. 9930</strain>
    </source>
</reference>
<dbReference type="AlphaFoldDB" id="A0A0A0KPP5"/>
<organism evidence="1 2">
    <name type="scientific">Cucumis sativus</name>
    <name type="common">Cucumber</name>
    <dbReference type="NCBI Taxonomy" id="3659"/>
    <lineage>
        <taxon>Eukaryota</taxon>
        <taxon>Viridiplantae</taxon>
        <taxon>Streptophyta</taxon>
        <taxon>Embryophyta</taxon>
        <taxon>Tracheophyta</taxon>
        <taxon>Spermatophyta</taxon>
        <taxon>Magnoliopsida</taxon>
        <taxon>eudicotyledons</taxon>
        <taxon>Gunneridae</taxon>
        <taxon>Pentapetalae</taxon>
        <taxon>rosids</taxon>
        <taxon>fabids</taxon>
        <taxon>Cucurbitales</taxon>
        <taxon>Cucurbitaceae</taxon>
        <taxon>Benincaseae</taxon>
        <taxon>Cucumis</taxon>
    </lineage>
</organism>
<reference evidence="1 2" key="1">
    <citation type="journal article" date="2009" name="Nat. Genet.">
        <title>The genome of the cucumber, Cucumis sativus L.</title>
        <authorList>
            <person name="Huang S."/>
            <person name="Li R."/>
            <person name="Zhang Z."/>
            <person name="Li L."/>
            <person name="Gu X."/>
            <person name="Fan W."/>
            <person name="Lucas W.J."/>
            <person name="Wang X."/>
            <person name="Xie B."/>
            <person name="Ni P."/>
            <person name="Ren Y."/>
            <person name="Zhu H."/>
            <person name="Li J."/>
            <person name="Lin K."/>
            <person name="Jin W."/>
            <person name="Fei Z."/>
            <person name="Li G."/>
            <person name="Staub J."/>
            <person name="Kilian A."/>
            <person name="van der Vossen E.A."/>
            <person name="Wu Y."/>
            <person name="Guo J."/>
            <person name="He J."/>
            <person name="Jia Z."/>
            <person name="Ren Y."/>
            <person name="Tian G."/>
            <person name="Lu Y."/>
            <person name="Ruan J."/>
            <person name="Qian W."/>
            <person name="Wang M."/>
            <person name="Huang Q."/>
            <person name="Li B."/>
            <person name="Xuan Z."/>
            <person name="Cao J."/>
            <person name="Asan"/>
            <person name="Wu Z."/>
            <person name="Zhang J."/>
            <person name="Cai Q."/>
            <person name="Bai Y."/>
            <person name="Zhao B."/>
            <person name="Han Y."/>
            <person name="Li Y."/>
            <person name="Li X."/>
            <person name="Wang S."/>
            <person name="Shi Q."/>
            <person name="Liu S."/>
            <person name="Cho W.K."/>
            <person name="Kim J.Y."/>
            <person name="Xu Y."/>
            <person name="Heller-Uszynska K."/>
            <person name="Miao H."/>
            <person name="Cheng Z."/>
            <person name="Zhang S."/>
            <person name="Wu J."/>
            <person name="Yang Y."/>
            <person name="Kang H."/>
            <person name="Li M."/>
            <person name="Liang H."/>
            <person name="Ren X."/>
            <person name="Shi Z."/>
            <person name="Wen M."/>
            <person name="Jian M."/>
            <person name="Yang H."/>
            <person name="Zhang G."/>
            <person name="Yang Z."/>
            <person name="Chen R."/>
            <person name="Liu S."/>
            <person name="Li J."/>
            <person name="Ma L."/>
            <person name="Liu H."/>
            <person name="Zhou Y."/>
            <person name="Zhao J."/>
            <person name="Fang X."/>
            <person name="Li G."/>
            <person name="Fang L."/>
            <person name="Li Y."/>
            <person name="Liu D."/>
            <person name="Zheng H."/>
            <person name="Zhang Y."/>
            <person name="Qin N."/>
            <person name="Li Z."/>
            <person name="Yang G."/>
            <person name="Yang S."/>
            <person name="Bolund L."/>
            <person name="Kristiansen K."/>
            <person name="Zheng H."/>
            <person name="Li S."/>
            <person name="Zhang X."/>
            <person name="Yang H."/>
            <person name="Wang J."/>
            <person name="Sun R."/>
            <person name="Zhang B."/>
            <person name="Jiang S."/>
            <person name="Wang J."/>
            <person name="Du Y."/>
            <person name="Li S."/>
        </authorList>
    </citation>
    <scope>NUCLEOTIDE SEQUENCE [LARGE SCALE GENOMIC DNA]</scope>
    <source>
        <strain evidence="2">cv. 9930</strain>
    </source>
</reference>
<evidence type="ECO:0000313" key="2">
    <source>
        <dbReference type="Proteomes" id="UP000029981"/>
    </source>
</evidence>
<reference evidence="1 2" key="3">
    <citation type="journal article" date="2010" name="BMC Genomics">
        <title>Transcriptome sequencing and comparative analysis of cucumber flowers with different sex types.</title>
        <authorList>
            <person name="Guo S."/>
            <person name="Zheng Y."/>
            <person name="Joung J.G."/>
            <person name="Liu S."/>
            <person name="Zhang Z."/>
            <person name="Crasta O.R."/>
            <person name="Sobral B.W."/>
            <person name="Xu Y."/>
            <person name="Huang S."/>
            <person name="Fei Z."/>
        </authorList>
    </citation>
    <scope>NUCLEOTIDE SEQUENCE [LARGE SCALE GENOMIC DNA]</scope>
    <source>
        <strain evidence="2">cv. 9930</strain>
    </source>
</reference>
<accession>A0A0A0KPP5</accession>
<gene>
    <name evidence="1" type="ORF">Csa_5G077200</name>
</gene>
<dbReference type="Proteomes" id="UP000029981">
    <property type="component" value="Chromosome 5"/>
</dbReference>
<name>A0A0A0KPP5_CUCSA</name>
<dbReference type="Gramene" id="KGN49701">
    <property type="protein sequence ID" value="KGN49701"/>
    <property type="gene ID" value="Csa_5G077200"/>
</dbReference>